<name>A0A3G5AAZ9_9VIRU</name>
<evidence type="ECO:0000256" key="3">
    <source>
        <dbReference type="ARBA" id="ARBA00022912"/>
    </source>
</evidence>
<feature type="domain" description="Tyrosine-protein phosphatase" evidence="4">
    <location>
        <begin position="57"/>
        <end position="205"/>
    </location>
</feature>
<dbReference type="GO" id="GO:0004721">
    <property type="term" value="F:phosphoprotein phosphatase activity"/>
    <property type="evidence" value="ECO:0007669"/>
    <property type="project" value="UniProtKB-KW"/>
</dbReference>
<dbReference type="SMART" id="SM00195">
    <property type="entry name" value="DSPc"/>
    <property type="match status" value="1"/>
</dbReference>
<organism evidence="6">
    <name type="scientific">Hyperionvirus sp</name>
    <dbReference type="NCBI Taxonomy" id="2487770"/>
    <lineage>
        <taxon>Viruses</taxon>
        <taxon>Varidnaviria</taxon>
        <taxon>Bamfordvirae</taxon>
        <taxon>Nucleocytoviricota</taxon>
        <taxon>Megaviricetes</taxon>
        <taxon>Imitervirales</taxon>
        <taxon>Mimiviridae</taxon>
        <taxon>Klosneuvirinae</taxon>
    </lineage>
</organism>
<dbReference type="EMBL" id="MK072404">
    <property type="protein sequence ID" value="AYV84302.1"/>
    <property type="molecule type" value="Genomic_DNA"/>
</dbReference>
<dbReference type="InterPro" id="IPR016130">
    <property type="entry name" value="Tyr_Pase_AS"/>
</dbReference>
<dbReference type="PROSITE" id="PS50054">
    <property type="entry name" value="TYR_PHOSPHATASE_DUAL"/>
    <property type="match status" value="1"/>
</dbReference>
<evidence type="ECO:0000313" key="6">
    <source>
        <dbReference type="EMBL" id="AYV84302.1"/>
    </source>
</evidence>
<dbReference type="CDD" id="cd14498">
    <property type="entry name" value="DSP"/>
    <property type="match status" value="1"/>
</dbReference>
<dbReference type="InterPro" id="IPR029021">
    <property type="entry name" value="Prot-tyrosine_phosphatase-like"/>
</dbReference>
<dbReference type="InterPro" id="IPR000387">
    <property type="entry name" value="Tyr_Pase_dom"/>
</dbReference>
<dbReference type="InterPro" id="IPR052103">
    <property type="entry name" value="Dual_spec_Phospatases"/>
</dbReference>
<dbReference type="InterPro" id="IPR000340">
    <property type="entry name" value="Dual-sp_phosphatase_cat-dom"/>
</dbReference>
<gene>
    <name evidence="6" type="ORF">Hyperionvirus22_3</name>
</gene>
<dbReference type="SUPFAM" id="SSF52799">
    <property type="entry name" value="(Phosphotyrosine protein) phosphatases II"/>
    <property type="match status" value="1"/>
</dbReference>
<reference evidence="6" key="1">
    <citation type="submission" date="2018-10" db="EMBL/GenBank/DDBJ databases">
        <title>Hidden diversity of soil giant viruses.</title>
        <authorList>
            <person name="Schulz F."/>
            <person name="Alteio L."/>
            <person name="Goudeau D."/>
            <person name="Ryan E.M."/>
            <person name="Malmstrom R.R."/>
            <person name="Blanchard J."/>
            <person name="Woyke T."/>
        </authorList>
    </citation>
    <scope>NUCLEOTIDE SEQUENCE</scope>
    <source>
        <strain evidence="6">HYV1</strain>
    </source>
</reference>
<dbReference type="InterPro" id="IPR020422">
    <property type="entry name" value="TYR_PHOSPHATASE_DUAL_dom"/>
</dbReference>
<keyword evidence="2" id="KW-0378">Hydrolase</keyword>
<proteinExistence type="inferred from homology"/>
<evidence type="ECO:0000259" key="5">
    <source>
        <dbReference type="PROSITE" id="PS50056"/>
    </source>
</evidence>
<protein>
    <submittedName>
        <fullName evidence="6">Dual specificity phosphatase domain protein</fullName>
    </submittedName>
</protein>
<evidence type="ECO:0000256" key="2">
    <source>
        <dbReference type="ARBA" id="ARBA00022801"/>
    </source>
</evidence>
<dbReference type="PANTHER" id="PTHR45961">
    <property type="entry name" value="IP21249P"/>
    <property type="match status" value="1"/>
</dbReference>
<dbReference type="PROSITE" id="PS00383">
    <property type="entry name" value="TYR_PHOSPHATASE_1"/>
    <property type="match status" value="1"/>
</dbReference>
<evidence type="ECO:0000256" key="1">
    <source>
        <dbReference type="ARBA" id="ARBA00008601"/>
    </source>
</evidence>
<keyword evidence="3" id="KW-0904">Protein phosphatase</keyword>
<accession>A0A3G5AAZ9</accession>
<sequence length="211" mass="24123">MTESKDSDDEFCDLEIFFALSALPIRNKRMHLSHVHHDVFQVTSMLSTNPIFGGQALATKITEHLFLTNDSVPVSPPFLHFAEIKGVITIMNNSLKIHRIKVAVAKFKIPHTIVRLNDVSTESLAEPFAIIFPLLLKAEENKQTLIIHCEKGISRSASIVIMFLMKSRKMIFSDAFNFVLKLRPQINPNAGFMRQMQEFEKTLFDRAIIRR</sequence>
<dbReference type="Gene3D" id="3.90.190.10">
    <property type="entry name" value="Protein tyrosine phosphatase superfamily"/>
    <property type="match status" value="1"/>
</dbReference>
<comment type="similarity">
    <text evidence="1">Belongs to the protein-tyrosine phosphatase family. Non-receptor class dual specificity subfamily.</text>
</comment>
<evidence type="ECO:0000259" key="4">
    <source>
        <dbReference type="PROSITE" id="PS50054"/>
    </source>
</evidence>
<dbReference type="PANTHER" id="PTHR45961:SF6">
    <property type="entry name" value="IP21249P"/>
    <property type="match status" value="1"/>
</dbReference>
<feature type="domain" description="Tyrosine specific protein phosphatases" evidence="5">
    <location>
        <begin position="126"/>
        <end position="186"/>
    </location>
</feature>
<dbReference type="PROSITE" id="PS50056">
    <property type="entry name" value="TYR_PHOSPHATASE_2"/>
    <property type="match status" value="1"/>
</dbReference>
<dbReference type="Pfam" id="PF00782">
    <property type="entry name" value="DSPc"/>
    <property type="match status" value="1"/>
</dbReference>